<evidence type="ECO:0000256" key="3">
    <source>
        <dbReference type="ARBA" id="ARBA00007792"/>
    </source>
</evidence>
<dbReference type="InterPro" id="IPR033123">
    <property type="entry name" value="GH11_dom"/>
</dbReference>
<feature type="active site" description="Nucleophile" evidence="11">
    <location>
        <position position="122"/>
    </location>
</feature>
<dbReference type="PRINTS" id="PR00911">
    <property type="entry name" value="GLHYDRLASE11"/>
</dbReference>
<evidence type="ECO:0000256" key="12">
    <source>
        <dbReference type="RuleBase" id="RU362015"/>
    </source>
</evidence>
<evidence type="ECO:0000256" key="7">
    <source>
        <dbReference type="ARBA" id="ARBA00022801"/>
    </source>
</evidence>
<comment type="pathway">
    <text evidence="2 11 12">Glycan degradation; xylan degradation.</text>
</comment>
<reference evidence="15 16" key="1">
    <citation type="submission" date="2014-04" db="EMBL/GenBank/DDBJ databases">
        <authorList>
            <consortium name="DOE Joint Genome Institute"/>
            <person name="Kuo A."/>
            <person name="Martino E."/>
            <person name="Perotto S."/>
            <person name="Kohler A."/>
            <person name="Nagy L.G."/>
            <person name="Floudas D."/>
            <person name="Copeland A."/>
            <person name="Barry K.W."/>
            <person name="Cichocki N."/>
            <person name="Veneault-Fourrey C."/>
            <person name="LaButti K."/>
            <person name="Lindquist E.A."/>
            <person name="Lipzen A."/>
            <person name="Lundell T."/>
            <person name="Morin E."/>
            <person name="Murat C."/>
            <person name="Sun H."/>
            <person name="Tunlid A."/>
            <person name="Henrissat B."/>
            <person name="Grigoriev I.V."/>
            <person name="Hibbett D.S."/>
            <person name="Martin F."/>
            <person name="Nordberg H.P."/>
            <person name="Cantor M.N."/>
            <person name="Hua S.X."/>
        </authorList>
    </citation>
    <scope>NUCLEOTIDE SEQUENCE [LARGE SCALE GENOMIC DNA]</scope>
    <source>
        <strain evidence="15 16">Zn</strain>
    </source>
</reference>
<dbReference type="Gene3D" id="2.60.120.180">
    <property type="match status" value="1"/>
</dbReference>
<evidence type="ECO:0000313" key="16">
    <source>
        <dbReference type="Proteomes" id="UP000054321"/>
    </source>
</evidence>
<evidence type="ECO:0000256" key="4">
    <source>
        <dbReference type="ARBA" id="ARBA00012590"/>
    </source>
</evidence>
<keyword evidence="10 11" id="KW-0624">Polysaccharide degradation</keyword>
<evidence type="ECO:0000313" key="15">
    <source>
        <dbReference type="EMBL" id="KIM95869.1"/>
    </source>
</evidence>
<comment type="catalytic activity">
    <reaction evidence="1 11 12">
        <text>Endohydrolysis of (1-&gt;4)-beta-D-xylosidic linkages in xylans.</text>
        <dbReference type="EC" id="3.2.1.8"/>
    </reaction>
</comment>
<evidence type="ECO:0000256" key="5">
    <source>
        <dbReference type="ARBA" id="ARBA00022651"/>
    </source>
</evidence>
<dbReference type="PROSITE" id="PS51761">
    <property type="entry name" value="GH11_3"/>
    <property type="match status" value="1"/>
</dbReference>
<evidence type="ECO:0000259" key="14">
    <source>
        <dbReference type="PROSITE" id="PS51761"/>
    </source>
</evidence>
<evidence type="ECO:0000256" key="1">
    <source>
        <dbReference type="ARBA" id="ARBA00000681"/>
    </source>
</evidence>
<organism evidence="15 16">
    <name type="scientific">Oidiodendron maius (strain Zn)</name>
    <dbReference type="NCBI Taxonomy" id="913774"/>
    <lineage>
        <taxon>Eukaryota</taxon>
        <taxon>Fungi</taxon>
        <taxon>Dikarya</taxon>
        <taxon>Ascomycota</taxon>
        <taxon>Pezizomycotina</taxon>
        <taxon>Leotiomycetes</taxon>
        <taxon>Leotiomycetes incertae sedis</taxon>
        <taxon>Myxotrichaceae</taxon>
        <taxon>Oidiodendron</taxon>
    </lineage>
</organism>
<proteinExistence type="inferred from homology"/>
<evidence type="ECO:0000256" key="2">
    <source>
        <dbReference type="ARBA" id="ARBA00004851"/>
    </source>
</evidence>
<dbReference type="PANTHER" id="PTHR46828:SF4">
    <property type="entry name" value="ENDO-1,4-BETA-XYLANASE"/>
    <property type="match status" value="1"/>
</dbReference>
<dbReference type="GO" id="GO:0031176">
    <property type="term" value="F:endo-1,4-beta-xylanase activity"/>
    <property type="evidence" value="ECO:0007669"/>
    <property type="project" value="UniProtKB-UniRule"/>
</dbReference>
<feature type="domain" description="GH11" evidence="14">
    <location>
        <begin position="34"/>
        <end position="224"/>
    </location>
</feature>
<accession>A0A0C3GX81</accession>
<dbReference type="AlphaFoldDB" id="A0A0C3GX81"/>
<feature type="active site" description="Proton donor" evidence="11">
    <location>
        <position position="211"/>
    </location>
</feature>
<keyword evidence="5 11" id="KW-0858">Xylan degradation</keyword>
<evidence type="ECO:0000256" key="6">
    <source>
        <dbReference type="ARBA" id="ARBA00022729"/>
    </source>
</evidence>
<evidence type="ECO:0000256" key="10">
    <source>
        <dbReference type="ARBA" id="ARBA00023326"/>
    </source>
</evidence>
<feature type="signal peptide" evidence="13">
    <location>
        <begin position="1"/>
        <end position="18"/>
    </location>
</feature>
<sequence>MVCFSALVILSTIATTLATPVKRDVELERFVFRRNNSTDLSRRGNPTYNQDYVAGGDVIFTPSGAGTFEVQWDAPTAADDFVVGRGWSTGGVSPITFSGNFGAGSGTGLLSVYGWSTNPLVEYYVVEDSLNPPSFGTLKGSFTSDGSTYTVYENTRVNEPSIEGVSTFNQYISVRSSKRSSGTVTVDNHFNKWGSLGMSLGSLSYQVIAVEGWGGEGIATQTVSN</sequence>
<feature type="chain" id="PRO_5002164764" description="Endo-1,4-beta-xylanase" evidence="13">
    <location>
        <begin position="19"/>
        <end position="225"/>
    </location>
</feature>
<name>A0A0C3GX81_OIDMZ</name>
<keyword evidence="7 11" id="KW-0378">Hydrolase</keyword>
<dbReference type="SUPFAM" id="SSF49899">
    <property type="entry name" value="Concanavalin A-like lectins/glucanases"/>
    <property type="match status" value="1"/>
</dbReference>
<dbReference type="InterPro" id="IPR001137">
    <property type="entry name" value="Glyco_hydro_11"/>
</dbReference>
<keyword evidence="16" id="KW-1185">Reference proteome</keyword>
<dbReference type="EMBL" id="KN832885">
    <property type="protein sequence ID" value="KIM95869.1"/>
    <property type="molecule type" value="Genomic_DNA"/>
</dbReference>
<dbReference type="HOGENOM" id="CLU_052631_3_2_1"/>
<evidence type="ECO:0000256" key="8">
    <source>
        <dbReference type="ARBA" id="ARBA00023277"/>
    </source>
</evidence>
<dbReference type="FunFam" id="2.60.120.180:FF:000002">
    <property type="entry name" value="Endo-1,4-beta-xylanase A"/>
    <property type="match status" value="1"/>
</dbReference>
<keyword evidence="8 11" id="KW-0119">Carbohydrate metabolism</keyword>
<dbReference type="EC" id="3.2.1.8" evidence="4 11"/>
<keyword evidence="6 13" id="KW-0732">Signal</keyword>
<dbReference type="InterPro" id="IPR013319">
    <property type="entry name" value="GH11/12"/>
</dbReference>
<keyword evidence="9 11" id="KW-0326">Glycosidase</keyword>
<evidence type="ECO:0000256" key="13">
    <source>
        <dbReference type="SAM" id="SignalP"/>
    </source>
</evidence>
<reference evidence="16" key="2">
    <citation type="submission" date="2015-01" db="EMBL/GenBank/DDBJ databases">
        <title>Evolutionary Origins and Diversification of the Mycorrhizal Mutualists.</title>
        <authorList>
            <consortium name="DOE Joint Genome Institute"/>
            <consortium name="Mycorrhizal Genomics Consortium"/>
            <person name="Kohler A."/>
            <person name="Kuo A."/>
            <person name="Nagy L.G."/>
            <person name="Floudas D."/>
            <person name="Copeland A."/>
            <person name="Barry K.W."/>
            <person name="Cichocki N."/>
            <person name="Veneault-Fourrey C."/>
            <person name="LaButti K."/>
            <person name="Lindquist E.A."/>
            <person name="Lipzen A."/>
            <person name="Lundell T."/>
            <person name="Morin E."/>
            <person name="Murat C."/>
            <person name="Riley R."/>
            <person name="Ohm R."/>
            <person name="Sun H."/>
            <person name="Tunlid A."/>
            <person name="Henrissat B."/>
            <person name="Grigoriev I.V."/>
            <person name="Hibbett D.S."/>
            <person name="Martin F."/>
        </authorList>
    </citation>
    <scope>NUCLEOTIDE SEQUENCE [LARGE SCALE GENOMIC DNA]</scope>
    <source>
        <strain evidence="16">Zn</strain>
    </source>
</reference>
<dbReference type="InParanoid" id="A0A0C3GX81"/>
<dbReference type="GO" id="GO:0045493">
    <property type="term" value="P:xylan catabolic process"/>
    <property type="evidence" value="ECO:0007669"/>
    <property type="project" value="UniProtKB-UniRule"/>
</dbReference>
<dbReference type="UniPathway" id="UPA00114"/>
<protein>
    <recommendedName>
        <fullName evidence="4 11">Endo-1,4-beta-xylanase</fullName>
        <ecNumber evidence="4 11">3.2.1.8</ecNumber>
    </recommendedName>
</protein>
<dbReference type="Pfam" id="PF00457">
    <property type="entry name" value="Glyco_hydro_11"/>
    <property type="match status" value="1"/>
</dbReference>
<evidence type="ECO:0000256" key="9">
    <source>
        <dbReference type="ARBA" id="ARBA00023295"/>
    </source>
</evidence>
<gene>
    <name evidence="15" type="ORF">OIDMADRAFT_132732</name>
</gene>
<dbReference type="OrthoDB" id="2115822at2759"/>
<dbReference type="InterPro" id="IPR013320">
    <property type="entry name" value="ConA-like_dom_sf"/>
</dbReference>
<dbReference type="PANTHER" id="PTHR46828">
    <property type="entry name" value="ENDO-1,4-BETA-XYLANASE A-RELATED"/>
    <property type="match status" value="1"/>
</dbReference>
<dbReference type="Proteomes" id="UP000054321">
    <property type="component" value="Unassembled WGS sequence"/>
</dbReference>
<evidence type="ECO:0000256" key="11">
    <source>
        <dbReference type="PROSITE-ProRule" id="PRU01097"/>
    </source>
</evidence>
<comment type="similarity">
    <text evidence="3 11 12">Belongs to the glycosyl hydrolase 11 (cellulase G) family.</text>
</comment>